<dbReference type="Pfam" id="PF16332">
    <property type="entry name" value="DUF4962"/>
    <property type="match status" value="1"/>
</dbReference>
<evidence type="ECO:0000313" key="13">
    <source>
        <dbReference type="Proteomes" id="UP000225706"/>
    </source>
</evidence>
<dbReference type="GO" id="GO:0016020">
    <property type="term" value="C:membrane"/>
    <property type="evidence" value="ECO:0007669"/>
    <property type="project" value="UniProtKB-SubCell"/>
</dbReference>
<accession>A0A2B4ST33</accession>
<evidence type="ECO:0000256" key="1">
    <source>
        <dbReference type="ARBA" id="ARBA00004141"/>
    </source>
</evidence>
<dbReference type="InterPro" id="IPR000863">
    <property type="entry name" value="Sulfotransferase_dom"/>
</dbReference>
<feature type="chain" id="PRO_5012563951" evidence="9">
    <location>
        <begin position="22"/>
        <end position="1070"/>
    </location>
</feature>
<evidence type="ECO:0000256" key="5">
    <source>
        <dbReference type="ARBA" id="ARBA00022989"/>
    </source>
</evidence>
<keyword evidence="7" id="KW-0325">Glycoprotein</keyword>
<dbReference type="Pfam" id="PF00685">
    <property type="entry name" value="Sulfotransfer_1"/>
    <property type="match status" value="1"/>
</dbReference>
<dbReference type="EMBL" id="LSMT01000025">
    <property type="protein sequence ID" value="PFX32259.1"/>
    <property type="molecule type" value="Genomic_DNA"/>
</dbReference>
<dbReference type="Gene3D" id="2.70.98.70">
    <property type="match status" value="1"/>
</dbReference>
<dbReference type="InterPro" id="IPR032518">
    <property type="entry name" value="HepII_N"/>
</dbReference>
<keyword evidence="6" id="KW-0472">Membrane</keyword>
<proteinExistence type="inferred from homology"/>
<feature type="domain" description="Heparinase II N-terminal" evidence="11">
    <location>
        <begin position="116"/>
        <end position="339"/>
    </location>
</feature>
<dbReference type="InterPro" id="IPR052447">
    <property type="entry name" value="Dermatan-Sulfate_Isomerase"/>
</dbReference>
<dbReference type="STRING" id="50429.A0A2B4ST33"/>
<name>A0A2B4ST33_STYPI</name>
<comment type="similarity">
    <text evidence="2">Belongs to the dermatan-sulfate isomerase family.</text>
</comment>
<sequence>MSFSSRIVLALVAIVSHKASSNDLEQLHPFLFFNENDIPNLHERARTTHAEISQRIYLASQEIKHRPEYYLPPKEWKIFSSAWNEEYGNHLTALAFHCVLNPQDINATELAILFMERLSNLPNWRVAASFHDDVPVAHSLTGMATAYDFLYTRLNDAQRARFLGNITAVTKELYERSFKLWWGSTYLQNHVATNYMAIFNGALIVARHKFLEGEKWLSRAHLMLSRNLELFNFIVDGSNNEGVAYGTYTTRSLTQYVFLALRHFRVDVTQSPWLKEHASFLYHTVLPGFKETVGYGDSNRNWFYGPESQLVFLDNYVLRNGLGNWLARQIRERKVQIAKVKVYNQAASQQRSMLHTEFLLYNPDIQERALPNPSLPRLHVFSDWGVVTYGGGLDISPGDNLASPWGKKRTFLSFKCGVLHGRAINSLVRTKRVRSWLPQGWRGFNPGHEQPDQGSFVFAPNGVPFITETYYAYKYTFLNNALVFGPSQKSSCYEPFEGQIGECNKWINFRTMEAWRAEGDVISASSEDDMVFMSGEMSGWYRQELGLLSVYRSLIMLNPSSLLVVDHIERKIGSQASVMSAFFHNVDHPFIVNANMSTTPHAIVSIEGLLNRVYWSNLGTDQKSFANSTSYSSSFHSFRTHYLNITTPLNVRYTRTAYLFLGPGHKVDQLPQIVTGHDHGVKLSVTVNGVGYNVSIATKHNEPYSRYKFLDFGGYCKVEIGKKTLRFGLDVMSFGEEKDLILSPNEGCDFKIPTMLRNSRAGRVLSESVETPPFVLFTSLPLAGSEILRHLFKNSSNFFYVEVGRGASKFLDPCSTFHRFHLSSEALRDRKWFRGLAKDPKRVLPKLPKKLHKALPAVRLSDPAWGLKFSWLSKIVKERMRAIVVVRDPRGWVNAWLREIRVDAKLRTSVRTAFDTIKALRCAETNMSNFAPEFLEMQQVLKEHNDKNEKETLVHFLAYLWLAQTQAVLHANAHLQMGGIRFVQIEDLILKPRKTAEELSRFVGVPFSPAAEHRLLTVVKTEEFGLGSSRELIGSRMVKAWEQELSASDISRIEEICSEVMKILRYDLPD</sequence>
<dbReference type="InterPro" id="IPR027417">
    <property type="entry name" value="P-loop_NTPase"/>
</dbReference>
<dbReference type="InterPro" id="IPR008929">
    <property type="entry name" value="Chondroitin_lyas"/>
</dbReference>
<dbReference type="GO" id="GO:0008146">
    <property type="term" value="F:sulfotransferase activity"/>
    <property type="evidence" value="ECO:0007669"/>
    <property type="project" value="InterPro"/>
</dbReference>
<dbReference type="PANTHER" id="PTHR15532:SF5">
    <property type="entry name" value="SULFOTRANSFERASE DOMAIN-CONTAINING PROTEIN"/>
    <property type="match status" value="1"/>
</dbReference>
<gene>
    <name evidence="12" type="primary">DSEL</name>
    <name evidence="12" type="ORF">AWC38_SpisGene2924</name>
</gene>
<evidence type="ECO:0000256" key="4">
    <source>
        <dbReference type="ARBA" id="ARBA00022729"/>
    </source>
</evidence>
<evidence type="ECO:0000256" key="6">
    <source>
        <dbReference type="ARBA" id="ARBA00023136"/>
    </source>
</evidence>
<keyword evidence="13" id="KW-1185">Reference proteome</keyword>
<dbReference type="Gene3D" id="3.40.50.300">
    <property type="entry name" value="P-loop containing nucleotide triphosphate hydrolases"/>
    <property type="match status" value="1"/>
</dbReference>
<evidence type="ECO:0000259" key="10">
    <source>
        <dbReference type="Pfam" id="PF00685"/>
    </source>
</evidence>
<evidence type="ECO:0000256" key="7">
    <source>
        <dbReference type="ARBA" id="ARBA00023180"/>
    </source>
</evidence>
<evidence type="ECO:0000259" key="11">
    <source>
        <dbReference type="Pfam" id="PF16332"/>
    </source>
</evidence>
<dbReference type="OrthoDB" id="5946629at2759"/>
<comment type="caution">
    <text evidence="12">The sequence shown here is derived from an EMBL/GenBank/DDBJ whole genome shotgun (WGS) entry which is preliminary data.</text>
</comment>
<evidence type="ECO:0000256" key="9">
    <source>
        <dbReference type="SAM" id="SignalP"/>
    </source>
</evidence>
<feature type="domain" description="Sulfotransferase" evidence="10">
    <location>
        <begin position="875"/>
        <end position="1062"/>
    </location>
</feature>
<dbReference type="SUPFAM" id="SSF52540">
    <property type="entry name" value="P-loop containing nucleoside triphosphate hydrolases"/>
    <property type="match status" value="1"/>
</dbReference>
<evidence type="ECO:0000256" key="2">
    <source>
        <dbReference type="ARBA" id="ARBA00006556"/>
    </source>
</evidence>
<keyword evidence="8" id="KW-0413">Isomerase</keyword>
<keyword evidence="5" id="KW-1133">Transmembrane helix</keyword>
<dbReference type="Proteomes" id="UP000225706">
    <property type="component" value="Unassembled WGS sequence"/>
</dbReference>
<dbReference type="Gene3D" id="1.50.10.100">
    <property type="entry name" value="Chondroitin AC/alginate lyase"/>
    <property type="match status" value="1"/>
</dbReference>
<protein>
    <submittedName>
        <fullName evidence="12">Dermatan-sulfate epimerase-like protein</fullName>
    </submittedName>
</protein>
<reference evidence="13" key="1">
    <citation type="journal article" date="2017" name="bioRxiv">
        <title>Comparative analysis of the genomes of Stylophora pistillata and Acropora digitifera provides evidence for extensive differences between species of corals.</title>
        <authorList>
            <person name="Voolstra C.R."/>
            <person name="Li Y."/>
            <person name="Liew Y.J."/>
            <person name="Baumgarten S."/>
            <person name="Zoccola D."/>
            <person name="Flot J.-F."/>
            <person name="Tambutte S."/>
            <person name="Allemand D."/>
            <person name="Aranda M."/>
        </authorList>
    </citation>
    <scope>NUCLEOTIDE SEQUENCE [LARGE SCALE GENOMIC DNA]</scope>
</reference>
<comment type="subcellular location">
    <subcellularLocation>
        <location evidence="1">Membrane</location>
        <topology evidence="1">Multi-pass membrane protein</topology>
    </subcellularLocation>
</comment>
<organism evidence="12 13">
    <name type="scientific">Stylophora pistillata</name>
    <name type="common">Smooth cauliflower coral</name>
    <dbReference type="NCBI Taxonomy" id="50429"/>
    <lineage>
        <taxon>Eukaryota</taxon>
        <taxon>Metazoa</taxon>
        <taxon>Cnidaria</taxon>
        <taxon>Anthozoa</taxon>
        <taxon>Hexacorallia</taxon>
        <taxon>Scleractinia</taxon>
        <taxon>Astrocoeniina</taxon>
        <taxon>Pocilloporidae</taxon>
        <taxon>Stylophora</taxon>
    </lineage>
</organism>
<dbReference type="AlphaFoldDB" id="A0A2B4ST33"/>
<dbReference type="GO" id="GO:0047757">
    <property type="term" value="F:chondroitin-glucuronate 5-epimerase activity"/>
    <property type="evidence" value="ECO:0007669"/>
    <property type="project" value="TreeGrafter"/>
</dbReference>
<evidence type="ECO:0000256" key="3">
    <source>
        <dbReference type="ARBA" id="ARBA00022692"/>
    </source>
</evidence>
<feature type="signal peptide" evidence="9">
    <location>
        <begin position="1"/>
        <end position="21"/>
    </location>
</feature>
<dbReference type="PANTHER" id="PTHR15532">
    <property type="match status" value="1"/>
</dbReference>
<evidence type="ECO:0000256" key="8">
    <source>
        <dbReference type="ARBA" id="ARBA00023235"/>
    </source>
</evidence>
<keyword evidence="3" id="KW-0812">Transmembrane</keyword>
<keyword evidence="4 9" id="KW-0732">Signal</keyword>
<evidence type="ECO:0000313" key="12">
    <source>
        <dbReference type="EMBL" id="PFX32259.1"/>
    </source>
</evidence>